<comment type="caution">
    <text evidence="1">The sequence shown here is derived from an EMBL/GenBank/DDBJ whole genome shotgun (WGS) entry which is preliminary data.</text>
</comment>
<dbReference type="SUPFAM" id="SSF48371">
    <property type="entry name" value="ARM repeat"/>
    <property type="match status" value="1"/>
</dbReference>
<dbReference type="InterPro" id="IPR019538">
    <property type="entry name" value="PSMD5"/>
</dbReference>
<dbReference type="EMBL" id="JAYWIO010000005">
    <property type="protein sequence ID" value="KAK7260711.1"/>
    <property type="molecule type" value="Genomic_DNA"/>
</dbReference>
<dbReference type="InterPro" id="IPR011989">
    <property type="entry name" value="ARM-like"/>
</dbReference>
<proteinExistence type="predicted"/>
<gene>
    <name evidence="1" type="ORF">RIF29_26981</name>
</gene>
<dbReference type="PANTHER" id="PTHR13554:SF10">
    <property type="entry name" value="26S PROTEASOME NON-ATPASE REGULATORY SUBUNIT 5"/>
    <property type="match status" value="1"/>
</dbReference>
<organism evidence="1 2">
    <name type="scientific">Crotalaria pallida</name>
    <name type="common">Smooth rattlebox</name>
    <name type="synonym">Crotalaria striata</name>
    <dbReference type="NCBI Taxonomy" id="3830"/>
    <lineage>
        <taxon>Eukaryota</taxon>
        <taxon>Viridiplantae</taxon>
        <taxon>Streptophyta</taxon>
        <taxon>Embryophyta</taxon>
        <taxon>Tracheophyta</taxon>
        <taxon>Spermatophyta</taxon>
        <taxon>Magnoliopsida</taxon>
        <taxon>eudicotyledons</taxon>
        <taxon>Gunneridae</taxon>
        <taxon>Pentapetalae</taxon>
        <taxon>rosids</taxon>
        <taxon>fabids</taxon>
        <taxon>Fabales</taxon>
        <taxon>Fabaceae</taxon>
        <taxon>Papilionoideae</taxon>
        <taxon>50 kb inversion clade</taxon>
        <taxon>genistoids sensu lato</taxon>
        <taxon>core genistoids</taxon>
        <taxon>Crotalarieae</taxon>
        <taxon>Crotalaria</taxon>
    </lineage>
</organism>
<reference evidence="1 2" key="1">
    <citation type="submission" date="2024-01" db="EMBL/GenBank/DDBJ databases">
        <title>The genomes of 5 underutilized Papilionoideae crops provide insights into root nodulation and disease resistanc.</title>
        <authorList>
            <person name="Yuan L."/>
        </authorList>
    </citation>
    <scope>NUCLEOTIDE SEQUENCE [LARGE SCALE GENOMIC DNA]</scope>
    <source>
        <strain evidence="1">ZHUSHIDOU_FW_LH</strain>
        <tissue evidence="1">Leaf</tissue>
    </source>
</reference>
<dbReference type="PANTHER" id="PTHR13554">
    <property type="entry name" value="26S PROTEASOME NON-ATPASE REGULATORY SUBUNIT 5-RELATED"/>
    <property type="match status" value="1"/>
</dbReference>
<evidence type="ECO:0000313" key="1">
    <source>
        <dbReference type="EMBL" id="KAK7260711.1"/>
    </source>
</evidence>
<sequence length="277" mass="30682">MDDPSHLLQAANDFAHYPGVQSDDSARDFLTRFPIQLIINTLQTQYDAPGLENTLVACLERLFKAEFGASWIPQNMPFVQVGLQADSQAVRSLACKTVICLLENLDNDYKVAARLITDFNIYPLLFDCLVYGTEQVVAVAMDAIKKLAYFPEDLEIIFPSAKRGGDTDIGIIVMALVVKIFSVSKSATSTIYSLDLLKLLEAEIRNANDTLVTLSVLQLLYELAEIEHGTEFLSTSSLLQLLSSIISNNSAKSILRSRTVMISGRLLSKENIYSFVD</sequence>
<protein>
    <submittedName>
        <fullName evidence="1">Uncharacterized protein</fullName>
    </submittedName>
</protein>
<dbReference type="Gene3D" id="1.25.10.10">
    <property type="entry name" value="Leucine-rich Repeat Variant"/>
    <property type="match status" value="1"/>
</dbReference>
<dbReference type="InterPro" id="IPR016024">
    <property type="entry name" value="ARM-type_fold"/>
</dbReference>
<dbReference type="AlphaFoldDB" id="A0AAN9I557"/>
<keyword evidence="2" id="KW-1185">Reference proteome</keyword>
<dbReference type="GO" id="GO:0005829">
    <property type="term" value="C:cytosol"/>
    <property type="evidence" value="ECO:0007669"/>
    <property type="project" value="TreeGrafter"/>
</dbReference>
<dbReference type="Proteomes" id="UP001372338">
    <property type="component" value="Unassembled WGS sequence"/>
</dbReference>
<dbReference type="GO" id="GO:0043248">
    <property type="term" value="P:proteasome assembly"/>
    <property type="evidence" value="ECO:0007669"/>
    <property type="project" value="InterPro"/>
</dbReference>
<accession>A0AAN9I557</accession>
<name>A0AAN9I557_CROPI</name>
<evidence type="ECO:0000313" key="2">
    <source>
        <dbReference type="Proteomes" id="UP001372338"/>
    </source>
</evidence>